<accession>A0AA86TJM2</accession>
<organism evidence="1 2">
    <name type="scientific">Sphenostylis stenocarpa</name>
    <dbReference type="NCBI Taxonomy" id="92480"/>
    <lineage>
        <taxon>Eukaryota</taxon>
        <taxon>Viridiplantae</taxon>
        <taxon>Streptophyta</taxon>
        <taxon>Embryophyta</taxon>
        <taxon>Tracheophyta</taxon>
        <taxon>Spermatophyta</taxon>
        <taxon>Magnoliopsida</taxon>
        <taxon>eudicotyledons</taxon>
        <taxon>Gunneridae</taxon>
        <taxon>Pentapetalae</taxon>
        <taxon>rosids</taxon>
        <taxon>fabids</taxon>
        <taxon>Fabales</taxon>
        <taxon>Fabaceae</taxon>
        <taxon>Papilionoideae</taxon>
        <taxon>50 kb inversion clade</taxon>
        <taxon>NPAAA clade</taxon>
        <taxon>indigoferoid/millettioid clade</taxon>
        <taxon>Phaseoleae</taxon>
        <taxon>Sphenostylis</taxon>
    </lineage>
</organism>
<keyword evidence="2" id="KW-1185">Reference proteome</keyword>
<dbReference type="Proteomes" id="UP001189624">
    <property type="component" value="Chromosome 9"/>
</dbReference>
<reference evidence="1" key="1">
    <citation type="submission" date="2023-10" db="EMBL/GenBank/DDBJ databases">
        <authorList>
            <person name="Domelevo Entfellner J.-B."/>
        </authorList>
    </citation>
    <scope>NUCLEOTIDE SEQUENCE</scope>
</reference>
<dbReference type="Gramene" id="rna-AYBTSS11_LOCUS27875">
    <property type="protein sequence ID" value="CAJ1975749.1"/>
    <property type="gene ID" value="gene-AYBTSS11_LOCUS27875"/>
</dbReference>
<proteinExistence type="predicted"/>
<gene>
    <name evidence="1" type="ORF">AYBTSS11_LOCUS27875</name>
</gene>
<dbReference type="AlphaFoldDB" id="A0AA86TJM2"/>
<dbReference type="EMBL" id="OY731406">
    <property type="protein sequence ID" value="CAJ1975749.1"/>
    <property type="molecule type" value="Genomic_DNA"/>
</dbReference>
<sequence length="76" mass="8660">MFVDSSRGMTRGEDRLNLLPYVLTEGIVVVGHTHTVRSPWFCLGTHTKVELMEQYEIMQLLDPCKGVSLHQMEIGK</sequence>
<evidence type="ECO:0000313" key="1">
    <source>
        <dbReference type="EMBL" id="CAJ1975749.1"/>
    </source>
</evidence>
<protein>
    <submittedName>
        <fullName evidence="1">Uncharacterized protein</fullName>
    </submittedName>
</protein>
<evidence type="ECO:0000313" key="2">
    <source>
        <dbReference type="Proteomes" id="UP001189624"/>
    </source>
</evidence>
<name>A0AA86TJM2_9FABA</name>